<gene>
    <name evidence="5" type="ORF">NQ314_014735</name>
</gene>
<feature type="compositionally biased region" description="Polar residues" evidence="3">
    <location>
        <begin position="103"/>
        <end position="116"/>
    </location>
</feature>
<protein>
    <recommendedName>
        <fullName evidence="4">SH3 domain-containing protein</fullName>
    </recommendedName>
</protein>
<organism evidence="5 6">
    <name type="scientific">Rhamnusium bicolor</name>
    <dbReference type="NCBI Taxonomy" id="1586634"/>
    <lineage>
        <taxon>Eukaryota</taxon>
        <taxon>Metazoa</taxon>
        <taxon>Ecdysozoa</taxon>
        <taxon>Arthropoda</taxon>
        <taxon>Hexapoda</taxon>
        <taxon>Insecta</taxon>
        <taxon>Pterygota</taxon>
        <taxon>Neoptera</taxon>
        <taxon>Endopterygota</taxon>
        <taxon>Coleoptera</taxon>
        <taxon>Polyphaga</taxon>
        <taxon>Cucujiformia</taxon>
        <taxon>Chrysomeloidea</taxon>
        <taxon>Cerambycidae</taxon>
        <taxon>Lepturinae</taxon>
        <taxon>Rhagiini</taxon>
        <taxon>Rhamnusium</taxon>
    </lineage>
</organism>
<evidence type="ECO:0000256" key="2">
    <source>
        <dbReference type="PROSITE-ProRule" id="PRU00192"/>
    </source>
</evidence>
<dbReference type="GO" id="GO:0006897">
    <property type="term" value="P:endocytosis"/>
    <property type="evidence" value="ECO:0007669"/>
    <property type="project" value="TreeGrafter"/>
</dbReference>
<dbReference type="SMART" id="SM00326">
    <property type="entry name" value="SH3"/>
    <property type="match status" value="1"/>
</dbReference>
<dbReference type="GO" id="GO:0097320">
    <property type="term" value="P:plasma membrane tubulation"/>
    <property type="evidence" value="ECO:0007669"/>
    <property type="project" value="TreeGrafter"/>
</dbReference>
<evidence type="ECO:0000313" key="6">
    <source>
        <dbReference type="Proteomes" id="UP001162156"/>
    </source>
</evidence>
<dbReference type="PANTHER" id="PTHR45827:SF1">
    <property type="entry name" value="SORTING NEXIN"/>
    <property type="match status" value="1"/>
</dbReference>
<dbReference type="GO" id="GO:0005886">
    <property type="term" value="C:plasma membrane"/>
    <property type="evidence" value="ECO:0007669"/>
    <property type="project" value="TreeGrafter"/>
</dbReference>
<accession>A0AAV8X125</accession>
<proteinExistence type="predicted"/>
<evidence type="ECO:0000313" key="5">
    <source>
        <dbReference type="EMBL" id="KAJ8932368.1"/>
    </source>
</evidence>
<keyword evidence="1 2" id="KW-0728">SH3 domain</keyword>
<dbReference type="Proteomes" id="UP001162156">
    <property type="component" value="Unassembled WGS sequence"/>
</dbReference>
<sequence length="116" mass="12823">MATFKARVLYDFQGESGTAEMTISAGELLTVTRTDVGEGWWEGLNSKGQSGLFPEAYVERINASSPPNIPAPVLPPQASDWGDPQSHQDDDWDDDWDDDTYSEIANNHAPSQTIYM</sequence>
<dbReference type="InterPro" id="IPR036028">
    <property type="entry name" value="SH3-like_dom_sf"/>
</dbReference>
<dbReference type="GO" id="GO:0031410">
    <property type="term" value="C:cytoplasmic vesicle"/>
    <property type="evidence" value="ECO:0007669"/>
    <property type="project" value="TreeGrafter"/>
</dbReference>
<evidence type="ECO:0000256" key="3">
    <source>
        <dbReference type="SAM" id="MobiDB-lite"/>
    </source>
</evidence>
<name>A0AAV8X125_9CUCU</name>
<dbReference type="AlphaFoldDB" id="A0AAV8X125"/>
<dbReference type="PROSITE" id="PS50002">
    <property type="entry name" value="SH3"/>
    <property type="match status" value="1"/>
</dbReference>
<comment type="caution">
    <text evidence="5">The sequence shown here is derived from an EMBL/GenBank/DDBJ whole genome shotgun (WGS) entry which is preliminary data.</text>
</comment>
<dbReference type="GO" id="GO:0035091">
    <property type="term" value="F:phosphatidylinositol binding"/>
    <property type="evidence" value="ECO:0007669"/>
    <property type="project" value="TreeGrafter"/>
</dbReference>
<feature type="region of interest" description="Disordered" evidence="3">
    <location>
        <begin position="63"/>
        <end position="116"/>
    </location>
</feature>
<dbReference type="GO" id="GO:0016197">
    <property type="term" value="P:endosomal transport"/>
    <property type="evidence" value="ECO:0007669"/>
    <property type="project" value="TreeGrafter"/>
</dbReference>
<dbReference type="PRINTS" id="PR00452">
    <property type="entry name" value="SH3DOMAIN"/>
</dbReference>
<dbReference type="PANTHER" id="PTHR45827">
    <property type="entry name" value="SORTING NEXIN"/>
    <property type="match status" value="1"/>
</dbReference>
<dbReference type="InterPro" id="IPR001452">
    <property type="entry name" value="SH3_domain"/>
</dbReference>
<evidence type="ECO:0000259" key="4">
    <source>
        <dbReference type="PROSITE" id="PS50002"/>
    </source>
</evidence>
<feature type="compositionally biased region" description="Acidic residues" evidence="3">
    <location>
        <begin position="90"/>
        <end position="101"/>
    </location>
</feature>
<dbReference type="Gene3D" id="2.30.30.40">
    <property type="entry name" value="SH3 Domains"/>
    <property type="match status" value="1"/>
</dbReference>
<dbReference type="EMBL" id="JANEYF010004054">
    <property type="protein sequence ID" value="KAJ8932368.1"/>
    <property type="molecule type" value="Genomic_DNA"/>
</dbReference>
<feature type="domain" description="SH3" evidence="4">
    <location>
        <begin position="1"/>
        <end position="63"/>
    </location>
</feature>
<dbReference type="SUPFAM" id="SSF50044">
    <property type="entry name" value="SH3-domain"/>
    <property type="match status" value="1"/>
</dbReference>
<reference evidence="5" key="1">
    <citation type="journal article" date="2023" name="Insect Mol. Biol.">
        <title>Genome sequencing provides insights into the evolution of gene families encoding plant cell wall-degrading enzymes in longhorned beetles.</title>
        <authorList>
            <person name="Shin N.R."/>
            <person name="Okamura Y."/>
            <person name="Kirsch R."/>
            <person name="Pauchet Y."/>
        </authorList>
    </citation>
    <scope>NUCLEOTIDE SEQUENCE</scope>
    <source>
        <strain evidence="5">RBIC_L_NR</strain>
    </source>
</reference>
<keyword evidence="6" id="KW-1185">Reference proteome</keyword>
<dbReference type="Pfam" id="PF14604">
    <property type="entry name" value="SH3_9"/>
    <property type="match status" value="1"/>
</dbReference>
<evidence type="ECO:0000256" key="1">
    <source>
        <dbReference type="ARBA" id="ARBA00022443"/>
    </source>
</evidence>